<dbReference type="Pfam" id="PF01235">
    <property type="entry name" value="Na_Ala_symp"/>
    <property type="match status" value="1"/>
</dbReference>
<reference evidence="9 10" key="1">
    <citation type="submission" date="2019-12" db="EMBL/GenBank/DDBJ databases">
        <authorList>
            <person name="Yang R."/>
        </authorList>
    </citation>
    <scope>NUCLEOTIDE SEQUENCE [LARGE SCALE GENOMIC DNA]</scope>
    <source>
        <strain evidence="9 10">DONG20-135</strain>
    </source>
</reference>
<keyword evidence="4 8" id="KW-1003">Cell membrane</keyword>
<dbReference type="PRINTS" id="PR00175">
    <property type="entry name" value="NAALASMPORT"/>
</dbReference>
<dbReference type="InterPro" id="IPR001463">
    <property type="entry name" value="Na/Ala_symport"/>
</dbReference>
<comment type="caution">
    <text evidence="9">The sequence shown here is derived from an EMBL/GenBank/DDBJ whole genome shotgun (WGS) entry which is preliminary data.</text>
</comment>
<sequence length="445" mass="48310">MDKLWMINTAVNHFVWGPFMLVLLLGIGLWLTVRTGFLPLRKCGLIFSKTLGSLFHKQDRSKGITPFQAVSTALAGTLGVGSVVGVATAITTGGPGAVFWMWISALFGMMIKYGEVILSVHFRNREKDGTYIGGPMTTLENGCHMKFLGVLFALLCIFASFGIGNAAPSNTIAVTFHSYFGVSPMICGIGAAVLVGIVIIGKAGRIMRVNEIFVPVLSILYIGASLYLIAARLEFIGPAFQMIIKDAFTLPSAVGGTSGYMISKAMHYGISRGVFSNEAGMGSAPIAHASVANVNAVEQGFWGIFEVFFDTIVICTISAMVIMTSPYFGSMLDGVQMTVMCFVDGFGHWGGVLFAFAIASFALSSILGWYYYAVQCIRYLFTSPFMLLIYKILFLAVIIIGACAHLDLVWEVADTLNGLMSLPNLLSLILLYRIILRYTDDYLRK</sequence>
<feature type="transmembrane region" description="Helical" evidence="8">
    <location>
        <begin position="307"/>
        <end position="329"/>
    </location>
</feature>
<dbReference type="NCBIfam" id="TIGR00835">
    <property type="entry name" value="agcS"/>
    <property type="match status" value="1"/>
</dbReference>
<dbReference type="EMBL" id="WUUQ01000008">
    <property type="protein sequence ID" value="MXQ74506.1"/>
    <property type="molecule type" value="Genomic_DNA"/>
</dbReference>
<proteinExistence type="inferred from homology"/>
<feature type="transmembrane region" description="Helical" evidence="8">
    <location>
        <begin position="212"/>
        <end position="230"/>
    </location>
</feature>
<feature type="transmembrane region" description="Helical" evidence="8">
    <location>
        <begin position="179"/>
        <end position="200"/>
    </location>
</feature>
<evidence type="ECO:0000256" key="1">
    <source>
        <dbReference type="ARBA" id="ARBA00004651"/>
    </source>
</evidence>
<keyword evidence="3 8" id="KW-0813">Transport</keyword>
<comment type="subcellular location">
    <subcellularLocation>
        <location evidence="1 8">Cell membrane</location>
        <topology evidence="1 8">Multi-pass membrane protein</topology>
    </subcellularLocation>
</comment>
<evidence type="ECO:0000256" key="7">
    <source>
        <dbReference type="ARBA" id="ARBA00023136"/>
    </source>
</evidence>
<evidence type="ECO:0000313" key="10">
    <source>
        <dbReference type="Proteomes" id="UP000434036"/>
    </source>
</evidence>
<dbReference type="PANTHER" id="PTHR30330">
    <property type="entry name" value="AGSS FAMILY TRANSPORTER, SODIUM-ALANINE"/>
    <property type="match status" value="1"/>
</dbReference>
<evidence type="ECO:0000256" key="6">
    <source>
        <dbReference type="ARBA" id="ARBA00022989"/>
    </source>
</evidence>
<accession>A0A6N8U8H8</accession>
<dbReference type="PROSITE" id="PS00873">
    <property type="entry name" value="NA_ALANINE_SYMP"/>
    <property type="match status" value="1"/>
</dbReference>
<comment type="similarity">
    <text evidence="2 8">Belongs to the alanine or glycine:cation symporter (AGCS) (TC 2.A.25) family.</text>
</comment>
<dbReference type="GO" id="GO:0005886">
    <property type="term" value="C:plasma membrane"/>
    <property type="evidence" value="ECO:0007669"/>
    <property type="project" value="UniProtKB-SubCell"/>
</dbReference>
<evidence type="ECO:0000256" key="3">
    <source>
        <dbReference type="ARBA" id="ARBA00022448"/>
    </source>
</evidence>
<reference evidence="9 10" key="2">
    <citation type="submission" date="2020-01" db="EMBL/GenBank/DDBJ databases">
        <title>Clostridiaceae sp. nov. isolated from the gut of human by culturomics.</title>
        <authorList>
            <person name="Chang Y."/>
        </authorList>
    </citation>
    <scope>NUCLEOTIDE SEQUENCE [LARGE SCALE GENOMIC DNA]</scope>
    <source>
        <strain evidence="9 10">DONG20-135</strain>
    </source>
</reference>
<dbReference type="GO" id="GO:0005283">
    <property type="term" value="F:amino acid:sodium symporter activity"/>
    <property type="evidence" value="ECO:0007669"/>
    <property type="project" value="InterPro"/>
</dbReference>
<organism evidence="9 10">
    <name type="scientific">Copranaerobaculum intestinale</name>
    <dbReference type="NCBI Taxonomy" id="2692629"/>
    <lineage>
        <taxon>Bacteria</taxon>
        <taxon>Bacillati</taxon>
        <taxon>Bacillota</taxon>
        <taxon>Erysipelotrichia</taxon>
        <taxon>Erysipelotrichales</taxon>
        <taxon>Erysipelotrichaceae</taxon>
        <taxon>Copranaerobaculum</taxon>
    </lineage>
</organism>
<evidence type="ECO:0000313" key="9">
    <source>
        <dbReference type="EMBL" id="MXQ74506.1"/>
    </source>
</evidence>
<keyword evidence="6 8" id="KW-1133">Transmembrane helix</keyword>
<feature type="transmembrane region" description="Helical" evidence="8">
    <location>
        <begin position="67"/>
        <end position="91"/>
    </location>
</feature>
<keyword evidence="10" id="KW-1185">Reference proteome</keyword>
<keyword evidence="7 8" id="KW-0472">Membrane</keyword>
<dbReference type="PANTHER" id="PTHR30330:SF3">
    <property type="entry name" value="TRANSCRIPTIONAL REGULATOR, LRP FAMILY"/>
    <property type="match status" value="1"/>
</dbReference>
<keyword evidence="5 8" id="KW-0812">Transmembrane</keyword>
<feature type="transmembrane region" description="Helical" evidence="8">
    <location>
        <begin position="385"/>
        <end position="410"/>
    </location>
</feature>
<name>A0A6N8U8H8_9FIRM</name>
<feature type="transmembrane region" description="Helical" evidence="8">
    <location>
        <begin position="416"/>
        <end position="436"/>
    </location>
</feature>
<feature type="transmembrane region" description="Helical" evidence="8">
    <location>
        <begin position="14"/>
        <end position="33"/>
    </location>
</feature>
<dbReference type="Proteomes" id="UP000434036">
    <property type="component" value="Unassembled WGS sequence"/>
</dbReference>
<evidence type="ECO:0000256" key="2">
    <source>
        <dbReference type="ARBA" id="ARBA00009261"/>
    </source>
</evidence>
<feature type="transmembrane region" description="Helical" evidence="8">
    <location>
        <begin position="147"/>
        <end position="167"/>
    </location>
</feature>
<evidence type="ECO:0000256" key="8">
    <source>
        <dbReference type="RuleBase" id="RU363064"/>
    </source>
</evidence>
<feature type="transmembrane region" description="Helical" evidence="8">
    <location>
        <begin position="97"/>
        <end position="118"/>
    </location>
</feature>
<evidence type="ECO:0000256" key="5">
    <source>
        <dbReference type="ARBA" id="ARBA00022692"/>
    </source>
</evidence>
<keyword evidence="8" id="KW-0769">Symport</keyword>
<evidence type="ECO:0000256" key="4">
    <source>
        <dbReference type="ARBA" id="ARBA00022475"/>
    </source>
</evidence>
<protein>
    <submittedName>
        <fullName evidence="9">Amino acid carrier protein</fullName>
    </submittedName>
</protein>
<gene>
    <name evidence="9" type="ORF">GSF08_11275</name>
</gene>
<feature type="transmembrane region" description="Helical" evidence="8">
    <location>
        <begin position="349"/>
        <end position="373"/>
    </location>
</feature>
<feature type="transmembrane region" description="Helical" evidence="8">
    <location>
        <begin position="242"/>
        <end position="262"/>
    </location>
</feature>
<dbReference type="AlphaFoldDB" id="A0A6N8U8H8"/>